<accession>A0A453GTX4</accession>
<sequence length="173" mass="19210">MVYSLISEHNLTFLLCSEYMCYQDADDEEQVSCLQFFLTKSVTTQSESSARVVQLMANTISPILLDTIIKGDPRVQEVNIIWAEPQDTCWVQNSGTEQKGELALVITMDKDSTGESGDVWGTAMDACIPVMDLIDTTRSVPYSIQRVREGFGISSAFGRVTQVQLVLAFLPLL</sequence>
<dbReference type="GO" id="GO:0003899">
    <property type="term" value="F:DNA-directed RNA polymerase activity"/>
    <property type="evidence" value="ECO:0007669"/>
    <property type="project" value="UniProtKB-EC"/>
</dbReference>
<evidence type="ECO:0000256" key="1">
    <source>
        <dbReference type="ARBA" id="ARBA00012418"/>
    </source>
</evidence>
<keyword evidence="2" id="KW-0240">DNA-directed RNA polymerase</keyword>
<keyword evidence="5" id="KW-0804">Transcription</keyword>
<dbReference type="InterPro" id="IPR045867">
    <property type="entry name" value="DNA-dir_RpoC_beta_prime"/>
</dbReference>
<proteinExistence type="predicted"/>
<dbReference type="PANTHER" id="PTHR19376:SF46">
    <property type="entry name" value="DNA-DIRECTED RNA POLYMERASE SUBUNIT"/>
    <property type="match status" value="1"/>
</dbReference>
<reference evidence="6" key="5">
    <citation type="journal article" date="2021" name="G3 (Bethesda)">
        <title>Aegilops tauschii genome assembly Aet v5.0 features greater sequence contiguity and improved annotation.</title>
        <authorList>
            <person name="Wang L."/>
            <person name="Zhu T."/>
            <person name="Rodriguez J.C."/>
            <person name="Deal K.R."/>
            <person name="Dubcovsky J."/>
            <person name="McGuire P.E."/>
            <person name="Lux T."/>
            <person name="Spannagl M."/>
            <person name="Mayer K.F.X."/>
            <person name="Baldrich P."/>
            <person name="Meyers B.C."/>
            <person name="Huo N."/>
            <person name="Gu Y.Q."/>
            <person name="Zhou H."/>
            <person name="Devos K.M."/>
            <person name="Bennetzen J.L."/>
            <person name="Unver T."/>
            <person name="Budak H."/>
            <person name="Gulick P.J."/>
            <person name="Galiba G."/>
            <person name="Kalapos B."/>
            <person name="Nelson D.R."/>
            <person name="Li P."/>
            <person name="You F.M."/>
            <person name="Luo M.C."/>
            <person name="Dvorak J."/>
        </authorList>
    </citation>
    <scope>NUCLEOTIDE SEQUENCE [LARGE SCALE GENOMIC DNA]</scope>
    <source>
        <strain evidence="6">cv. AL8/78</strain>
    </source>
</reference>
<reference evidence="7" key="2">
    <citation type="journal article" date="2017" name="Nat. Plants">
        <title>The Aegilops tauschii genome reveals multiple impacts of transposons.</title>
        <authorList>
            <person name="Zhao G."/>
            <person name="Zou C."/>
            <person name="Li K."/>
            <person name="Wang K."/>
            <person name="Li T."/>
            <person name="Gao L."/>
            <person name="Zhang X."/>
            <person name="Wang H."/>
            <person name="Yang Z."/>
            <person name="Liu X."/>
            <person name="Jiang W."/>
            <person name="Mao L."/>
            <person name="Kong X."/>
            <person name="Jiao Y."/>
            <person name="Jia J."/>
        </authorList>
    </citation>
    <scope>NUCLEOTIDE SEQUENCE [LARGE SCALE GENOMIC DNA]</scope>
    <source>
        <strain evidence="7">cv. AL8/78</strain>
    </source>
</reference>
<keyword evidence="3" id="KW-0808">Transferase</keyword>
<organism evidence="6 7">
    <name type="scientific">Aegilops tauschii subsp. strangulata</name>
    <name type="common">Goatgrass</name>
    <dbReference type="NCBI Taxonomy" id="200361"/>
    <lineage>
        <taxon>Eukaryota</taxon>
        <taxon>Viridiplantae</taxon>
        <taxon>Streptophyta</taxon>
        <taxon>Embryophyta</taxon>
        <taxon>Tracheophyta</taxon>
        <taxon>Spermatophyta</taxon>
        <taxon>Magnoliopsida</taxon>
        <taxon>Liliopsida</taxon>
        <taxon>Poales</taxon>
        <taxon>Poaceae</taxon>
        <taxon>BOP clade</taxon>
        <taxon>Pooideae</taxon>
        <taxon>Triticodae</taxon>
        <taxon>Triticeae</taxon>
        <taxon>Triticinae</taxon>
        <taxon>Aegilops</taxon>
    </lineage>
</organism>
<dbReference type="Proteomes" id="UP000015105">
    <property type="component" value="Chromosome 3D"/>
</dbReference>
<dbReference type="PANTHER" id="PTHR19376">
    <property type="entry name" value="DNA-DIRECTED RNA POLYMERASE"/>
    <property type="match status" value="1"/>
</dbReference>
<keyword evidence="4" id="KW-0548">Nucleotidyltransferase</keyword>
<dbReference type="EnsemblPlants" id="AET3Gv21206000.11">
    <property type="protein sequence ID" value="AET3Gv21206000.11"/>
    <property type="gene ID" value="AET3Gv21206000"/>
</dbReference>
<evidence type="ECO:0000256" key="5">
    <source>
        <dbReference type="ARBA" id="ARBA00023163"/>
    </source>
</evidence>
<keyword evidence="7" id="KW-1185">Reference proteome</keyword>
<evidence type="ECO:0000313" key="7">
    <source>
        <dbReference type="Proteomes" id="UP000015105"/>
    </source>
</evidence>
<evidence type="ECO:0000256" key="2">
    <source>
        <dbReference type="ARBA" id="ARBA00022478"/>
    </source>
</evidence>
<evidence type="ECO:0000256" key="3">
    <source>
        <dbReference type="ARBA" id="ARBA00022679"/>
    </source>
</evidence>
<reference evidence="6" key="4">
    <citation type="submission" date="2019-03" db="UniProtKB">
        <authorList>
            <consortium name="EnsemblPlants"/>
        </authorList>
    </citation>
    <scope>IDENTIFICATION</scope>
</reference>
<reference evidence="6" key="3">
    <citation type="journal article" date="2017" name="Nature">
        <title>Genome sequence of the progenitor of the wheat D genome Aegilops tauschii.</title>
        <authorList>
            <person name="Luo M.C."/>
            <person name="Gu Y.Q."/>
            <person name="Puiu D."/>
            <person name="Wang H."/>
            <person name="Twardziok S.O."/>
            <person name="Deal K.R."/>
            <person name="Huo N."/>
            <person name="Zhu T."/>
            <person name="Wang L."/>
            <person name="Wang Y."/>
            <person name="McGuire P.E."/>
            <person name="Liu S."/>
            <person name="Long H."/>
            <person name="Ramasamy R.K."/>
            <person name="Rodriguez J.C."/>
            <person name="Van S.L."/>
            <person name="Yuan L."/>
            <person name="Wang Z."/>
            <person name="Xia Z."/>
            <person name="Xiao L."/>
            <person name="Anderson O.D."/>
            <person name="Ouyang S."/>
            <person name="Liang Y."/>
            <person name="Zimin A.V."/>
            <person name="Pertea G."/>
            <person name="Qi P."/>
            <person name="Bennetzen J.L."/>
            <person name="Dai X."/>
            <person name="Dawson M.W."/>
            <person name="Muller H.G."/>
            <person name="Kugler K."/>
            <person name="Rivarola-Duarte L."/>
            <person name="Spannagl M."/>
            <person name="Mayer K.F.X."/>
            <person name="Lu F.H."/>
            <person name="Bevan M.W."/>
            <person name="Leroy P."/>
            <person name="Li P."/>
            <person name="You F.M."/>
            <person name="Sun Q."/>
            <person name="Liu Z."/>
            <person name="Lyons E."/>
            <person name="Wicker T."/>
            <person name="Salzberg S.L."/>
            <person name="Devos K.M."/>
            <person name="Dvorak J."/>
        </authorList>
    </citation>
    <scope>NUCLEOTIDE SEQUENCE [LARGE SCALE GENOMIC DNA]</scope>
    <source>
        <strain evidence="6">cv. AL8/78</strain>
    </source>
</reference>
<dbReference type="Gramene" id="AET3Gv21206000.11">
    <property type="protein sequence ID" value="AET3Gv21206000.11"/>
    <property type="gene ID" value="AET3Gv21206000"/>
</dbReference>
<dbReference type="EC" id="2.7.7.6" evidence="1"/>
<evidence type="ECO:0000313" key="6">
    <source>
        <dbReference type="EnsemblPlants" id="AET3Gv21206000.11"/>
    </source>
</evidence>
<protein>
    <recommendedName>
        <fullName evidence="1">DNA-directed RNA polymerase</fullName>
        <ecNumber evidence="1">2.7.7.6</ecNumber>
    </recommendedName>
</protein>
<dbReference type="GO" id="GO:0000428">
    <property type="term" value="C:DNA-directed RNA polymerase complex"/>
    <property type="evidence" value="ECO:0007669"/>
    <property type="project" value="UniProtKB-KW"/>
</dbReference>
<dbReference type="AlphaFoldDB" id="A0A453GTX4"/>
<dbReference type="GO" id="GO:0006351">
    <property type="term" value="P:DNA-templated transcription"/>
    <property type="evidence" value="ECO:0007669"/>
    <property type="project" value="InterPro"/>
</dbReference>
<reference evidence="7" key="1">
    <citation type="journal article" date="2014" name="Science">
        <title>Ancient hybridizations among the ancestral genomes of bread wheat.</title>
        <authorList>
            <consortium name="International Wheat Genome Sequencing Consortium,"/>
            <person name="Marcussen T."/>
            <person name="Sandve S.R."/>
            <person name="Heier L."/>
            <person name="Spannagl M."/>
            <person name="Pfeifer M."/>
            <person name="Jakobsen K.S."/>
            <person name="Wulff B.B."/>
            <person name="Steuernagel B."/>
            <person name="Mayer K.F."/>
            <person name="Olsen O.A."/>
        </authorList>
    </citation>
    <scope>NUCLEOTIDE SEQUENCE [LARGE SCALE GENOMIC DNA]</scope>
    <source>
        <strain evidence="7">cv. AL8/78</strain>
    </source>
</reference>
<evidence type="ECO:0000256" key="4">
    <source>
        <dbReference type="ARBA" id="ARBA00022695"/>
    </source>
</evidence>
<name>A0A453GTX4_AEGTS</name>